<organism evidence="2">
    <name type="scientific">Physcomitrium patens</name>
    <name type="common">Spreading-leaved earth moss</name>
    <name type="synonym">Physcomitrella patens</name>
    <dbReference type="NCBI Taxonomy" id="3218"/>
    <lineage>
        <taxon>Eukaryota</taxon>
        <taxon>Viridiplantae</taxon>
        <taxon>Streptophyta</taxon>
        <taxon>Embryophyta</taxon>
        <taxon>Bryophyta</taxon>
        <taxon>Bryophytina</taxon>
        <taxon>Bryopsida</taxon>
        <taxon>Funariidae</taxon>
        <taxon>Funariales</taxon>
        <taxon>Funariaceae</taxon>
        <taxon>Physcomitrium</taxon>
    </lineage>
</organism>
<feature type="region of interest" description="Disordered" evidence="1">
    <location>
        <begin position="206"/>
        <end position="264"/>
    </location>
</feature>
<gene>
    <name evidence="2" type="ORF">PHYPA_011467</name>
</gene>
<reference evidence="2 4" key="2">
    <citation type="journal article" date="2018" name="Plant J.">
        <title>The Physcomitrella patens chromosome-scale assembly reveals moss genome structure and evolution.</title>
        <authorList>
            <person name="Lang D."/>
            <person name="Ullrich K.K."/>
            <person name="Murat F."/>
            <person name="Fuchs J."/>
            <person name="Jenkins J."/>
            <person name="Haas F.B."/>
            <person name="Piednoel M."/>
            <person name="Gundlach H."/>
            <person name="Van Bel M."/>
            <person name="Meyberg R."/>
            <person name="Vives C."/>
            <person name="Morata J."/>
            <person name="Symeonidi A."/>
            <person name="Hiss M."/>
            <person name="Muchero W."/>
            <person name="Kamisugi Y."/>
            <person name="Saleh O."/>
            <person name="Blanc G."/>
            <person name="Decker E.L."/>
            <person name="van Gessel N."/>
            <person name="Grimwood J."/>
            <person name="Hayes R.D."/>
            <person name="Graham S.W."/>
            <person name="Gunter L.E."/>
            <person name="McDaniel S.F."/>
            <person name="Hoernstein S.N.W."/>
            <person name="Larsson A."/>
            <person name="Li F.W."/>
            <person name="Perroud P.F."/>
            <person name="Phillips J."/>
            <person name="Ranjan P."/>
            <person name="Rokshar D.S."/>
            <person name="Rothfels C.J."/>
            <person name="Schneider L."/>
            <person name="Shu S."/>
            <person name="Stevenson D.W."/>
            <person name="Thummler F."/>
            <person name="Tillich M."/>
            <person name="Villarreal Aguilar J.C."/>
            <person name="Widiez T."/>
            <person name="Wong G.K."/>
            <person name="Wymore A."/>
            <person name="Zhang Y."/>
            <person name="Zimmer A.D."/>
            <person name="Quatrano R.S."/>
            <person name="Mayer K.F.X."/>
            <person name="Goodstein D."/>
            <person name="Casacuberta J.M."/>
            <person name="Vandepoele K."/>
            <person name="Reski R."/>
            <person name="Cuming A.C."/>
            <person name="Tuskan G.A."/>
            <person name="Maumus F."/>
            <person name="Salse J."/>
            <person name="Schmutz J."/>
            <person name="Rensing S.A."/>
        </authorList>
    </citation>
    <scope>NUCLEOTIDE SEQUENCE [LARGE SCALE GENOMIC DNA]</scope>
    <source>
        <strain evidence="3 4">cv. Gransden 2004</strain>
    </source>
</reference>
<proteinExistence type="predicted"/>
<feature type="compositionally biased region" description="Basic residues" evidence="1">
    <location>
        <begin position="233"/>
        <end position="247"/>
    </location>
</feature>
<evidence type="ECO:0000313" key="4">
    <source>
        <dbReference type="Proteomes" id="UP000006727"/>
    </source>
</evidence>
<name>A0A2K1K716_PHYPA</name>
<keyword evidence="4" id="KW-1185">Reference proteome</keyword>
<dbReference type="Proteomes" id="UP000006727">
    <property type="component" value="Chromosome 8"/>
</dbReference>
<protein>
    <submittedName>
        <fullName evidence="2 3">Uncharacterized protein</fullName>
    </submittedName>
</protein>
<dbReference type="EMBL" id="ABEU02000008">
    <property type="protein sequence ID" value="PNR49571.1"/>
    <property type="molecule type" value="Genomic_DNA"/>
</dbReference>
<dbReference type="InParanoid" id="A0A2K1K716"/>
<dbReference type="EnsemblPlants" id="Pp3c8_13180V3.1">
    <property type="protein sequence ID" value="Pp3c8_13180V3.1"/>
    <property type="gene ID" value="Pp3c8_13180"/>
</dbReference>
<evidence type="ECO:0000256" key="1">
    <source>
        <dbReference type="SAM" id="MobiDB-lite"/>
    </source>
</evidence>
<evidence type="ECO:0000313" key="3">
    <source>
        <dbReference type="EnsemblPlants" id="Pp3c8_13180V3.1"/>
    </source>
</evidence>
<feature type="compositionally biased region" description="Low complexity" evidence="1">
    <location>
        <begin position="97"/>
        <end position="107"/>
    </location>
</feature>
<evidence type="ECO:0000313" key="2">
    <source>
        <dbReference type="EMBL" id="PNR49571.1"/>
    </source>
</evidence>
<feature type="region of interest" description="Disordered" evidence="1">
    <location>
        <begin position="69"/>
        <end position="136"/>
    </location>
</feature>
<dbReference type="AlphaFoldDB" id="A0A2K1K716"/>
<accession>A0A2K1K716</accession>
<dbReference type="Gramene" id="Pp3c8_13180V3.1">
    <property type="protein sequence ID" value="Pp3c8_13180V3.1"/>
    <property type="gene ID" value="Pp3c8_13180"/>
</dbReference>
<reference evidence="3" key="3">
    <citation type="submission" date="2020-12" db="UniProtKB">
        <authorList>
            <consortium name="EnsemblPlants"/>
        </authorList>
    </citation>
    <scope>IDENTIFICATION</scope>
</reference>
<feature type="compositionally biased region" description="Pro residues" evidence="1">
    <location>
        <begin position="116"/>
        <end position="131"/>
    </location>
</feature>
<sequence>MPVPGEKTWRFQPLTRNCMSALHDYRRDRDRECIINGGRGEGTYLARLTFRRSSRRGAPARTGVAVAAADSADAAAPPRPLDAADHPADRPCSPTKSADSSWSWHSSPQAFLNHLAPPPTPPPTPPPPPRLSLPRHNTIPAFLAPSILQLTPLHLSIPTLLLQPSLPFSFPLLLVVDPPPPKTRSGTAELFHQLPVLFPLQLRRLHTSRHPAPPPNYRQRKRNETRREERHAHLPNKAHTRPGRQTRNKMGAIALPSRFPSIAL</sequence>
<reference evidence="2 4" key="1">
    <citation type="journal article" date="2008" name="Science">
        <title>The Physcomitrella genome reveals evolutionary insights into the conquest of land by plants.</title>
        <authorList>
            <person name="Rensing S."/>
            <person name="Lang D."/>
            <person name="Zimmer A."/>
            <person name="Terry A."/>
            <person name="Salamov A."/>
            <person name="Shapiro H."/>
            <person name="Nishiyama T."/>
            <person name="Perroud P.-F."/>
            <person name="Lindquist E."/>
            <person name="Kamisugi Y."/>
            <person name="Tanahashi T."/>
            <person name="Sakakibara K."/>
            <person name="Fujita T."/>
            <person name="Oishi K."/>
            <person name="Shin-I T."/>
            <person name="Kuroki Y."/>
            <person name="Toyoda A."/>
            <person name="Suzuki Y."/>
            <person name="Hashimoto A."/>
            <person name="Yamaguchi K."/>
            <person name="Sugano A."/>
            <person name="Kohara Y."/>
            <person name="Fujiyama A."/>
            <person name="Anterola A."/>
            <person name="Aoki S."/>
            <person name="Ashton N."/>
            <person name="Barbazuk W.B."/>
            <person name="Barker E."/>
            <person name="Bennetzen J."/>
            <person name="Bezanilla M."/>
            <person name="Blankenship R."/>
            <person name="Cho S.H."/>
            <person name="Dutcher S."/>
            <person name="Estelle M."/>
            <person name="Fawcett J.A."/>
            <person name="Gundlach H."/>
            <person name="Hanada K."/>
            <person name="Heyl A."/>
            <person name="Hicks K.A."/>
            <person name="Hugh J."/>
            <person name="Lohr M."/>
            <person name="Mayer K."/>
            <person name="Melkozernov A."/>
            <person name="Murata T."/>
            <person name="Nelson D."/>
            <person name="Pils B."/>
            <person name="Prigge M."/>
            <person name="Reiss B."/>
            <person name="Renner T."/>
            <person name="Rombauts S."/>
            <person name="Rushton P."/>
            <person name="Sanderfoot A."/>
            <person name="Schween G."/>
            <person name="Shiu S.-H."/>
            <person name="Stueber K."/>
            <person name="Theodoulou F.L."/>
            <person name="Tu H."/>
            <person name="Van de Peer Y."/>
            <person name="Verrier P.J."/>
            <person name="Waters E."/>
            <person name="Wood A."/>
            <person name="Yang L."/>
            <person name="Cove D."/>
            <person name="Cuming A."/>
            <person name="Hasebe M."/>
            <person name="Lucas S."/>
            <person name="Mishler D.B."/>
            <person name="Reski R."/>
            <person name="Grigoriev I."/>
            <person name="Quatrano R.S."/>
            <person name="Boore J.L."/>
        </authorList>
    </citation>
    <scope>NUCLEOTIDE SEQUENCE [LARGE SCALE GENOMIC DNA]</scope>
    <source>
        <strain evidence="3 4">cv. Gransden 2004</strain>
    </source>
</reference>